<keyword evidence="17" id="KW-0521">NADP</keyword>
<feature type="region of interest" description="Disordered" evidence="18">
    <location>
        <begin position="454"/>
        <end position="485"/>
    </location>
</feature>
<comment type="similarity">
    <text evidence="2">Belongs to the krueppel C2H2-type zinc-finger protein family.</text>
</comment>
<dbReference type="GO" id="GO:0000978">
    <property type="term" value="F:RNA polymerase II cis-regulatory region sequence-specific DNA binding"/>
    <property type="evidence" value="ECO:0007669"/>
    <property type="project" value="TreeGrafter"/>
</dbReference>
<feature type="domain" description="C2H2-type" evidence="19">
    <location>
        <begin position="150"/>
        <end position="177"/>
    </location>
</feature>
<dbReference type="FunFam" id="3.30.160.60:FF:002343">
    <property type="entry name" value="Zinc finger protein 33A"/>
    <property type="match status" value="1"/>
</dbReference>
<feature type="domain" description="C2H2-type" evidence="19">
    <location>
        <begin position="232"/>
        <end position="260"/>
    </location>
</feature>
<dbReference type="FunFam" id="3.30.160.60:FF:000072">
    <property type="entry name" value="zinc finger protein 143 isoform X1"/>
    <property type="match status" value="1"/>
</dbReference>
<feature type="compositionally biased region" description="Basic and acidic residues" evidence="18">
    <location>
        <begin position="103"/>
        <end position="112"/>
    </location>
</feature>
<feature type="region of interest" description="Disordered" evidence="18">
    <location>
        <begin position="102"/>
        <end position="147"/>
    </location>
</feature>
<dbReference type="GO" id="GO:0005634">
    <property type="term" value="C:nucleus"/>
    <property type="evidence" value="ECO:0007669"/>
    <property type="project" value="UniProtKB-SubCell"/>
</dbReference>
<keyword evidence="14" id="KW-0539">Nucleus</keyword>
<dbReference type="Proteomes" id="UP000289886">
    <property type="component" value="Unassembled WGS sequence"/>
</dbReference>
<evidence type="ECO:0000256" key="8">
    <source>
        <dbReference type="ARBA" id="ARBA00022737"/>
    </source>
</evidence>
<evidence type="ECO:0000256" key="18">
    <source>
        <dbReference type="SAM" id="MobiDB-lite"/>
    </source>
</evidence>
<evidence type="ECO:0000256" key="13">
    <source>
        <dbReference type="ARBA" id="ARBA00023163"/>
    </source>
</evidence>
<feature type="domain" description="C2H2-type" evidence="19">
    <location>
        <begin position="80"/>
        <end position="108"/>
    </location>
</feature>
<feature type="domain" description="C2H2-type" evidence="19">
    <location>
        <begin position="329"/>
        <end position="356"/>
    </location>
</feature>
<evidence type="ECO:0000256" key="9">
    <source>
        <dbReference type="ARBA" id="ARBA00022771"/>
    </source>
</evidence>
<dbReference type="EC" id="2.4.2.31" evidence="17"/>
<dbReference type="GO" id="GO:0106274">
    <property type="term" value="F:NAD+-protein-arginine ADP-ribosyltransferase activity"/>
    <property type="evidence" value="ECO:0007669"/>
    <property type="project" value="UniProtKB-EC"/>
</dbReference>
<sequence length="485" mass="55913">MNMAEDALDDKYRACGDEMLKKFNRDIILKELENRENTDLYDAWIEAEERMKKLNSKELSLFQATAIHVYTMDSVITESHACPHCLTAFPASQDLDKHMKKLHGGERAEKCRTRPVSSRRTSSRSRQTSQSRVQNPEPADAGTDKNLGKHSCADCGERFPTPKTLKKHRDTHQEAQCHPCKECSKTFRDPELLKRHRLVHRETEAAYKGVRSEGSRGEDPSGLEASRWRRKHRCAKCGKRFLYAANLKKHRLQQHEGKPLPHQCGECGRGFREPSHLKMHRKIHGDETPVAFCCPDCGKVFKTAKHLKRHRLVGNLKRHQQIHAGSAPYQCPECQRCFNHAENLKRHRLVHVGENLHPCPECNTSFRSAAHLSKHQGEQHSGGQQRRLRVCEDCGKSFKRAGDYHKHCRIHTGEKPFPCTECQKRFNHLGNLKKHLLVHSGETPFECPDCGKKFSQKGNMKKHRRTHDDDQDNAGKRKTKRKKKK</sequence>
<dbReference type="Gene3D" id="3.90.176.10">
    <property type="entry name" value="Toxin ADP-ribosyltransferase, Chain A, domain 1"/>
    <property type="match status" value="1"/>
</dbReference>
<dbReference type="PROSITE" id="PS00028">
    <property type="entry name" value="ZINC_FINGER_C2H2_1"/>
    <property type="match status" value="10"/>
</dbReference>
<keyword evidence="9 16" id="KW-0863">Zinc-finger</keyword>
<gene>
    <name evidence="20" type="ORF">EOD39_20333</name>
</gene>
<dbReference type="FunFam" id="3.30.160.60:FF:000189">
    <property type="entry name" value="zinc finger protein 133 isoform X1"/>
    <property type="match status" value="1"/>
</dbReference>
<keyword evidence="7" id="KW-0479">Metal-binding</keyword>
<feature type="domain" description="C2H2-type" evidence="19">
    <location>
        <begin position="178"/>
        <end position="205"/>
    </location>
</feature>
<evidence type="ECO:0000256" key="11">
    <source>
        <dbReference type="ARBA" id="ARBA00023015"/>
    </source>
</evidence>
<dbReference type="SMART" id="SM00355">
    <property type="entry name" value="ZnF_C2H2"/>
    <property type="match status" value="11"/>
</dbReference>
<dbReference type="PANTHER" id="PTHR24393">
    <property type="entry name" value="ZINC FINGER PROTEIN"/>
    <property type="match status" value="1"/>
</dbReference>
<dbReference type="Pfam" id="PF01129">
    <property type="entry name" value="ART"/>
    <property type="match status" value="1"/>
</dbReference>
<keyword evidence="8" id="KW-0677">Repeat</keyword>
<evidence type="ECO:0000256" key="10">
    <source>
        <dbReference type="ARBA" id="ARBA00022833"/>
    </source>
</evidence>
<evidence type="ECO:0000313" key="20">
    <source>
        <dbReference type="EMBL" id="RXM92249.1"/>
    </source>
</evidence>
<dbReference type="InterPro" id="IPR013087">
    <property type="entry name" value="Znf_C2H2_type"/>
</dbReference>
<evidence type="ECO:0000256" key="6">
    <source>
        <dbReference type="ARBA" id="ARBA00022695"/>
    </source>
</evidence>
<keyword evidence="12" id="KW-0238">DNA-binding</keyword>
<evidence type="ECO:0000256" key="12">
    <source>
        <dbReference type="ARBA" id="ARBA00023125"/>
    </source>
</evidence>
<comment type="caution">
    <text evidence="20">The sequence shown here is derived from an EMBL/GenBank/DDBJ whole genome shotgun (WGS) entry which is preliminary data.</text>
</comment>
<dbReference type="GO" id="GO:0008270">
    <property type="term" value="F:zinc ion binding"/>
    <property type="evidence" value="ECO:0007669"/>
    <property type="project" value="UniProtKB-KW"/>
</dbReference>
<evidence type="ECO:0000256" key="5">
    <source>
        <dbReference type="ARBA" id="ARBA00022679"/>
    </source>
</evidence>
<dbReference type="GO" id="GO:0001228">
    <property type="term" value="F:DNA-binding transcription activator activity, RNA polymerase II-specific"/>
    <property type="evidence" value="ECO:0007669"/>
    <property type="project" value="TreeGrafter"/>
</dbReference>
<keyword evidence="4 17" id="KW-0328">Glycosyltransferase</keyword>
<dbReference type="Gene3D" id="3.30.160.60">
    <property type="entry name" value="Classic Zinc Finger"/>
    <property type="match status" value="8"/>
</dbReference>
<keyword evidence="13" id="KW-0804">Transcription</keyword>
<feature type="domain" description="C2H2-type" evidence="19">
    <location>
        <begin position="292"/>
        <end position="328"/>
    </location>
</feature>
<evidence type="ECO:0000256" key="4">
    <source>
        <dbReference type="ARBA" id="ARBA00022676"/>
    </source>
</evidence>
<feature type="compositionally biased region" description="Low complexity" evidence="18">
    <location>
        <begin position="114"/>
        <end position="134"/>
    </location>
</feature>
<proteinExistence type="inferred from homology"/>
<keyword evidence="6" id="KW-0548">Nucleotidyltransferase</keyword>
<evidence type="ECO:0000259" key="19">
    <source>
        <dbReference type="PROSITE" id="PS50157"/>
    </source>
</evidence>
<name>A0A444UVS0_ACIRT</name>
<evidence type="ECO:0000256" key="3">
    <source>
        <dbReference type="ARBA" id="ARBA00009558"/>
    </source>
</evidence>
<dbReference type="PANTHER" id="PTHR24393:SF100">
    <property type="entry name" value="ZINC FINGER PROTEIN-RELATED"/>
    <property type="match status" value="1"/>
</dbReference>
<organism evidence="20 21">
    <name type="scientific">Acipenser ruthenus</name>
    <name type="common">Sterlet sturgeon</name>
    <dbReference type="NCBI Taxonomy" id="7906"/>
    <lineage>
        <taxon>Eukaryota</taxon>
        <taxon>Metazoa</taxon>
        <taxon>Chordata</taxon>
        <taxon>Craniata</taxon>
        <taxon>Vertebrata</taxon>
        <taxon>Euteleostomi</taxon>
        <taxon>Actinopterygii</taxon>
        <taxon>Chondrostei</taxon>
        <taxon>Acipenseriformes</taxon>
        <taxon>Acipenseridae</taxon>
        <taxon>Acipenser</taxon>
    </lineage>
</organism>
<evidence type="ECO:0000256" key="1">
    <source>
        <dbReference type="ARBA" id="ARBA00004123"/>
    </source>
</evidence>
<dbReference type="GO" id="GO:0016779">
    <property type="term" value="F:nucleotidyltransferase activity"/>
    <property type="evidence" value="ECO:0007669"/>
    <property type="project" value="UniProtKB-KW"/>
</dbReference>
<evidence type="ECO:0000256" key="16">
    <source>
        <dbReference type="PROSITE-ProRule" id="PRU00042"/>
    </source>
</evidence>
<feature type="domain" description="C2H2-type" evidence="19">
    <location>
        <begin position="417"/>
        <end position="444"/>
    </location>
</feature>
<feature type="domain" description="C2H2-type" evidence="19">
    <location>
        <begin position="262"/>
        <end position="289"/>
    </location>
</feature>
<dbReference type="AlphaFoldDB" id="A0A444UVS0"/>
<keyword evidence="17" id="KW-0520">NAD</keyword>
<comment type="subcellular location">
    <subcellularLocation>
        <location evidence="1">Nucleus</location>
    </subcellularLocation>
</comment>
<reference evidence="20 21" key="1">
    <citation type="submission" date="2019-01" db="EMBL/GenBank/DDBJ databases">
        <title>Draft Genome and Complete Hox-Cluster Characterization of the Sterlet Sturgeon (Acipenser ruthenus).</title>
        <authorList>
            <person name="Wei Q."/>
        </authorList>
    </citation>
    <scope>NUCLEOTIDE SEQUENCE [LARGE SCALE GENOMIC DNA]</scope>
    <source>
        <strain evidence="20">WHYD16114868_AA</strain>
        <tissue evidence="20">Blood</tissue>
    </source>
</reference>
<comment type="catalytic activity">
    <reaction evidence="15 17">
        <text>L-arginyl-[protein] + NAD(+) = N(omega)-(ADP-D-ribosyl)-L-arginyl-[protein] + nicotinamide + H(+)</text>
        <dbReference type="Rhea" id="RHEA:19149"/>
        <dbReference type="Rhea" id="RHEA-COMP:10532"/>
        <dbReference type="Rhea" id="RHEA-COMP:15087"/>
        <dbReference type="ChEBI" id="CHEBI:15378"/>
        <dbReference type="ChEBI" id="CHEBI:17154"/>
        <dbReference type="ChEBI" id="CHEBI:29965"/>
        <dbReference type="ChEBI" id="CHEBI:57540"/>
        <dbReference type="ChEBI" id="CHEBI:142554"/>
        <dbReference type="EC" id="2.4.2.31"/>
    </reaction>
</comment>
<dbReference type="InterPro" id="IPR000768">
    <property type="entry name" value="ART"/>
</dbReference>
<dbReference type="FunFam" id="3.30.160.60:FF:000100">
    <property type="entry name" value="Zinc finger 45-like"/>
    <property type="match status" value="1"/>
</dbReference>
<feature type="domain" description="C2H2-type" evidence="19">
    <location>
        <begin position="389"/>
        <end position="416"/>
    </location>
</feature>
<accession>A0A444UVS0</accession>
<feature type="domain" description="C2H2-type" evidence="19">
    <location>
        <begin position="357"/>
        <end position="385"/>
    </location>
</feature>
<dbReference type="FunFam" id="3.30.160.60:FF:000340">
    <property type="entry name" value="zinc finger protein 473 isoform X1"/>
    <property type="match status" value="1"/>
</dbReference>
<feature type="compositionally biased region" description="Basic residues" evidence="18">
    <location>
        <begin position="476"/>
        <end position="485"/>
    </location>
</feature>
<dbReference type="PROSITE" id="PS50157">
    <property type="entry name" value="ZINC_FINGER_C2H2_2"/>
    <property type="match status" value="11"/>
</dbReference>
<evidence type="ECO:0000256" key="7">
    <source>
        <dbReference type="ARBA" id="ARBA00022723"/>
    </source>
</evidence>
<keyword evidence="11" id="KW-0805">Transcription regulation</keyword>
<evidence type="ECO:0000256" key="14">
    <source>
        <dbReference type="ARBA" id="ARBA00023242"/>
    </source>
</evidence>
<evidence type="ECO:0000313" key="21">
    <source>
        <dbReference type="Proteomes" id="UP000289886"/>
    </source>
</evidence>
<keyword evidence="5 17" id="KW-0808">Transferase</keyword>
<evidence type="ECO:0000256" key="15">
    <source>
        <dbReference type="ARBA" id="ARBA00047597"/>
    </source>
</evidence>
<dbReference type="Pfam" id="PF00096">
    <property type="entry name" value="zf-C2H2"/>
    <property type="match status" value="9"/>
</dbReference>
<comment type="similarity">
    <text evidence="3 17">Belongs to the Arg-specific ADP-ribosyltransferase family.</text>
</comment>
<protein>
    <recommendedName>
        <fullName evidence="17">NAD(P)(+)--arginine ADP-ribosyltransferase</fullName>
        <ecNumber evidence="17">2.4.2.31</ecNumber>
    </recommendedName>
    <alternativeName>
        <fullName evidence="17">Mono(ADP-ribosyl)transferase</fullName>
    </alternativeName>
</protein>
<dbReference type="InterPro" id="IPR036236">
    <property type="entry name" value="Znf_C2H2_sf"/>
</dbReference>
<dbReference type="SUPFAM" id="SSF56399">
    <property type="entry name" value="ADP-ribosylation"/>
    <property type="match status" value="1"/>
</dbReference>
<keyword evidence="21" id="KW-1185">Reference proteome</keyword>
<evidence type="ECO:0000256" key="17">
    <source>
        <dbReference type="RuleBase" id="RU361228"/>
    </source>
</evidence>
<evidence type="ECO:0000256" key="2">
    <source>
        <dbReference type="ARBA" id="ARBA00006991"/>
    </source>
</evidence>
<dbReference type="EMBL" id="SCEB01006673">
    <property type="protein sequence ID" value="RXM92249.1"/>
    <property type="molecule type" value="Genomic_DNA"/>
</dbReference>
<keyword evidence="10" id="KW-0862">Zinc</keyword>
<dbReference type="SUPFAM" id="SSF57667">
    <property type="entry name" value="beta-beta-alpha zinc fingers"/>
    <property type="match status" value="6"/>
</dbReference>
<feature type="domain" description="C2H2-type" evidence="19">
    <location>
        <begin position="445"/>
        <end position="472"/>
    </location>
</feature>